<dbReference type="AlphaFoldDB" id="A0A915D4B4"/>
<dbReference type="GO" id="GO:0003676">
    <property type="term" value="F:nucleic acid binding"/>
    <property type="evidence" value="ECO:0007669"/>
    <property type="project" value="InterPro"/>
</dbReference>
<dbReference type="WBParaSite" id="jg1525">
    <property type="protein sequence ID" value="jg1525"/>
    <property type="gene ID" value="jg1525"/>
</dbReference>
<evidence type="ECO:0000313" key="1">
    <source>
        <dbReference type="Proteomes" id="UP000887574"/>
    </source>
</evidence>
<dbReference type="InterPro" id="IPR012677">
    <property type="entry name" value="Nucleotide-bd_a/b_plait_sf"/>
</dbReference>
<dbReference type="Proteomes" id="UP000887574">
    <property type="component" value="Unplaced"/>
</dbReference>
<protein>
    <submittedName>
        <fullName evidence="2">RRM domain-containing protein</fullName>
    </submittedName>
</protein>
<reference evidence="2" key="1">
    <citation type="submission" date="2022-11" db="UniProtKB">
        <authorList>
            <consortium name="WormBaseParasite"/>
        </authorList>
    </citation>
    <scope>IDENTIFICATION</scope>
</reference>
<organism evidence="1 2">
    <name type="scientific">Ditylenchus dipsaci</name>
    <dbReference type="NCBI Taxonomy" id="166011"/>
    <lineage>
        <taxon>Eukaryota</taxon>
        <taxon>Metazoa</taxon>
        <taxon>Ecdysozoa</taxon>
        <taxon>Nematoda</taxon>
        <taxon>Chromadorea</taxon>
        <taxon>Rhabditida</taxon>
        <taxon>Tylenchina</taxon>
        <taxon>Tylenchomorpha</taxon>
        <taxon>Sphaerularioidea</taxon>
        <taxon>Anguinidae</taxon>
        <taxon>Anguininae</taxon>
        <taxon>Ditylenchus</taxon>
    </lineage>
</organism>
<sequence length="164" mass="18440">MVYNLCCSYGRFSSRADGYSTCFVEMLRSSIANCVCRNLDGCELNGKRLSVEKSFHKVAIYSLGLPFEMPDGTPLFKDFADTIRENLTWAPKKGQPPMISKLFESFSIQPRNVVIWLMVRDTCAGSVVFQSQDDALKALMLVNNCKIRDPILIEDTSSDYVLAN</sequence>
<proteinExistence type="predicted"/>
<dbReference type="Gene3D" id="3.30.70.330">
    <property type="match status" value="1"/>
</dbReference>
<accession>A0A915D4B4</accession>
<keyword evidence="1" id="KW-1185">Reference proteome</keyword>
<name>A0A915D4B4_9BILA</name>
<dbReference type="InterPro" id="IPR035979">
    <property type="entry name" value="RBD_domain_sf"/>
</dbReference>
<dbReference type="SUPFAM" id="SSF54928">
    <property type="entry name" value="RNA-binding domain, RBD"/>
    <property type="match status" value="1"/>
</dbReference>
<evidence type="ECO:0000313" key="2">
    <source>
        <dbReference type="WBParaSite" id="jg1525"/>
    </source>
</evidence>